<evidence type="ECO:0000313" key="2">
    <source>
        <dbReference type="Proteomes" id="UP001497623"/>
    </source>
</evidence>
<feature type="non-terminal residue" evidence="1">
    <location>
        <position position="1"/>
    </location>
</feature>
<dbReference type="GO" id="GO:0006623">
    <property type="term" value="P:protein targeting to vacuole"/>
    <property type="evidence" value="ECO:0007669"/>
    <property type="project" value="InterPro"/>
</dbReference>
<reference evidence="1 2" key="1">
    <citation type="submission" date="2024-05" db="EMBL/GenBank/DDBJ databases">
        <authorList>
            <person name="Wallberg A."/>
        </authorList>
    </citation>
    <scope>NUCLEOTIDE SEQUENCE [LARGE SCALE GENOMIC DNA]</scope>
</reference>
<proteinExistence type="predicted"/>
<comment type="caution">
    <text evidence="1">The sequence shown here is derived from an EMBL/GenBank/DDBJ whole genome shotgun (WGS) entry which is preliminary data.</text>
</comment>
<protein>
    <submittedName>
        <fullName evidence="1">Uncharacterized protein</fullName>
    </submittedName>
</protein>
<dbReference type="PANTHER" id="PTHR12616:SF8">
    <property type="entry name" value="VACUOLAR PROTEIN SORTING-ASSOCIATED PROTEIN 8 HOMOLOG"/>
    <property type="match status" value="1"/>
</dbReference>
<evidence type="ECO:0000313" key="1">
    <source>
        <dbReference type="EMBL" id="CAL4115634.1"/>
    </source>
</evidence>
<organism evidence="1 2">
    <name type="scientific">Meganyctiphanes norvegica</name>
    <name type="common">Northern krill</name>
    <name type="synonym">Thysanopoda norvegica</name>
    <dbReference type="NCBI Taxonomy" id="48144"/>
    <lineage>
        <taxon>Eukaryota</taxon>
        <taxon>Metazoa</taxon>
        <taxon>Ecdysozoa</taxon>
        <taxon>Arthropoda</taxon>
        <taxon>Crustacea</taxon>
        <taxon>Multicrustacea</taxon>
        <taxon>Malacostraca</taxon>
        <taxon>Eumalacostraca</taxon>
        <taxon>Eucarida</taxon>
        <taxon>Euphausiacea</taxon>
        <taxon>Euphausiidae</taxon>
        <taxon>Meganyctiphanes</taxon>
    </lineage>
</organism>
<dbReference type="GO" id="GO:0005770">
    <property type="term" value="C:late endosome"/>
    <property type="evidence" value="ECO:0007669"/>
    <property type="project" value="TreeGrafter"/>
</dbReference>
<gene>
    <name evidence="1" type="ORF">MNOR_LOCUS20704</name>
</gene>
<keyword evidence="2" id="KW-1185">Reference proteome</keyword>
<dbReference type="AlphaFoldDB" id="A0AAV2R9J8"/>
<feature type="non-terminal residue" evidence="1">
    <location>
        <position position="139"/>
    </location>
</feature>
<accession>A0AAV2R9J8</accession>
<sequence length="139" mass="15410">LLFRSSHASPGVSGNNGLDLGDAHLNAELQEKYIDLMCQINPTQVYAYLKAASGYRLEQTLQICRKHEQQESIAFLLERAGDIKGAFEILLDILKERVNKLLSSLEEDSNNSSETLLLGHVQAQVVKLVRVCQLGSSQL</sequence>
<dbReference type="Proteomes" id="UP001497623">
    <property type="component" value="Unassembled WGS sequence"/>
</dbReference>
<dbReference type="GO" id="GO:0030897">
    <property type="term" value="C:HOPS complex"/>
    <property type="evidence" value="ECO:0007669"/>
    <property type="project" value="TreeGrafter"/>
</dbReference>
<dbReference type="Pfam" id="PF23556">
    <property type="entry name" value="TPR_Vps41"/>
    <property type="match status" value="1"/>
</dbReference>
<dbReference type="PANTHER" id="PTHR12616">
    <property type="entry name" value="VACUOLAR PROTEIN SORTING VPS41"/>
    <property type="match status" value="1"/>
</dbReference>
<dbReference type="InterPro" id="IPR045111">
    <property type="entry name" value="Vps41/Vps8"/>
</dbReference>
<dbReference type="GO" id="GO:0034058">
    <property type="term" value="P:endosomal vesicle fusion"/>
    <property type="evidence" value="ECO:0007669"/>
    <property type="project" value="TreeGrafter"/>
</dbReference>
<dbReference type="EMBL" id="CAXKWB010016164">
    <property type="protein sequence ID" value="CAL4115634.1"/>
    <property type="molecule type" value="Genomic_DNA"/>
</dbReference>
<name>A0AAV2R9J8_MEGNR</name>